<evidence type="ECO:0000313" key="2">
    <source>
        <dbReference type="Proteomes" id="UP000194236"/>
    </source>
</evidence>
<accession>A0A1Y3BRE2</accession>
<keyword evidence="2" id="KW-1185">Reference proteome</keyword>
<name>A0A1Y3BRE2_EURMA</name>
<dbReference type="EMBL" id="MUJZ01003191">
    <property type="protein sequence ID" value="OTF83561.1"/>
    <property type="molecule type" value="Genomic_DNA"/>
</dbReference>
<dbReference type="AlphaFoldDB" id="A0A1Y3BRE2"/>
<sequence length="140" mass="15935">MFDLMHCLCKFSTQPIGYGQAFIHGCPLNVHHDSANSITNCYFSNAQQNLYHANLKSMFSINLQKTGLVIYNDIDQWIIDDGNNDLLEKNMHISQNGEKIIGYCSFKMGKLPVKTANIPSSWNCRIGCRPKNDLIRIRIP</sequence>
<gene>
    <name evidence="1" type="ORF">BLA29_004908</name>
</gene>
<dbReference type="Proteomes" id="UP000194236">
    <property type="component" value="Unassembled WGS sequence"/>
</dbReference>
<organism evidence="1 2">
    <name type="scientific">Euroglyphus maynei</name>
    <name type="common">Mayne's house dust mite</name>
    <dbReference type="NCBI Taxonomy" id="6958"/>
    <lineage>
        <taxon>Eukaryota</taxon>
        <taxon>Metazoa</taxon>
        <taxon>Ecdysozoa</taxon>
        <taxon>Arthropoda</taxon>
        <taxon>Chelicerata</taxon>
        <taxon>Arachnida</taxon>
        <taxon>Acari</taxon>
        <taxon>Acariformes</taxon>
        <taxon>Sarcoptiformes</taxon>
        <taxon>Astigmata</taxon>
        <taxon>Psoroptidia</taxon>
        <taxon>Analgoidea</taxon>
        <taxon>Pyroglyphidae</taxon>
        <taxon>Pyroglyphinae</taxon>
        <taxon>Euroglyphus</taxon>
    </lineage>
</organism>
<reference evidence="1 2" key="1">
    <citation type="submission" date="2017-03" db="EMBL/GenBank/DDBJ databases">
        <title>Genome Survey of Euroglyphus maynei.</title>
        <authorList>
            <person name="Arlian L.G."/>
            <person name="Morgan M.S."/>
            <person name="Rider S.D."/>
        </authorList>
    </citation>
    <scope>NUCLEOTIDE SEQUENCE [LARGE SCALE GENOMIC DNA]</scope>
    <source>
        <strain evidence="1">Arlian Lab</strain>
        <tissue evidence="1">Whole body</tissue>
    </source>
</reference>
<comment type="caution">
    <text evidence="1">The sequence shown here is derived from an EMBL/GenBank/DDBJ whole genome shotgun (WGS) entry which is preliminary data.</text>
</comment>
<protein>
    <submittedName>
        <fullName evidence="1">Uncharacterized protein</fullName>
    </submittedName>
</protein>
<evidence type="ECO:0000313" key="1">
    <source>
        <dbReference type="EMBL" id="OTF83561.1"/>
    </source>
</evidence>
<proteinExistence type="predicted"/>